<evidence type="ECO:0000313" key="14">
    <source>
        <dbReference type="Proteomes" id="UP000824112"/>
    </source>
</evidence>
<dbReference type="InterPro" id="IPR004488">
    <property type="entry name" value="Mg/Co-transport_prot_CorA"/>
</dbReference>
<dbReference type="SUPFAM" id="SSF143865">
    <property type="entry name" value="CorA soluble domain-like"/>
    <property type="match status" value="1"/>
</dbReference>
<dbReference type="EMBL" id="DVNA01000148">
    <property type="protein sequence ID" value="HIU55465.1"/>
    <property type="molecule type" value="Genomic_DNA"/>
</dbReference>
<protein>
    <recommendedName>
        <fullName evidence="12">Magnesium transport protein CorA</fullName>
    </recommendedName>
</protein>
<evidence type="ECO:0000256" key="8">
    <source>
        <dbReference type="ARBA" id="ARBA00023065"/>
    </source>
</evidence>
<dbReference type="InterPro" id="IPR045863">
    <property type="entry name" value="CorA_TM1_TM2"/>
</dbReference>
<comment type="function">
    <text evidence="11">Mediates influx of magnesium ions. Alternates between open and closed states. Activated by low cytoplasmic Mg(2+) levels. Inactive when cytoplasmic Mg(2+) levels are high.</text>
</comment>
<dbReference type="AlphaFoldDB" id="A0A9D1M7W8"/>
<proteinExistence type="inferred from homology"/>
<evidence type="ECO:0000256" key="1">
    <source>
        <dbReference type="ARBA" id="ARBA00004651"/>
    </source>
</evidence>
<feature type="transmembrane region" description="Helical" evidence="12">
    <location>
        <begin position="300"/>
        <end position="319"/>
    </location>
</feature>
<keyword evidence="8 12" id="KW-0406">Ion transport</keyword>
<evidence type="ECO:0000256" key="7">
    <source>
        <dbReference type="ARBA" id="ARBA00022989"/>
    </source>
</evidence>
<dbReference type="Proteomes" id="UP000824112">
    <property type="component" value="Unassembled WGS sequence"/>
</dbReference>
<evidence type="ECO:0000256" key="10">
    <source>
        <dbReference type="ARBA" id="ARBA00034269"/>
    </source>
</evidence>
<organism evidence="13 14">
    <name type="scientific">Candidatus Gallibacteroides avistercoris</name>
    <dbReference type="NCBI Taxonomy" id="2840833"/>
    <lineage>
        <taxon>Bacteria</taxon>
        <taxon>Pseudomonadati</taxon>
        <taxon>Bacteroidota</taxon>
        <taxon>Bacteroidia</taxon>
        <taxon>Bacteroidales</taxon>
        <taxon>Bacteroidaceae</taxon>
        <taxon>Bacteroidaceae incertae sedis</taxon>
        <taxon>Candidatus Gallibacteroides</taxon>
    </lineage>
</organism>
<dbReference type="GO" id="GO:0005886">
    <property type="term" value="C:plasma membrane"/>
    <property type="evidence" value="ECO:0007669"/>
    <property type="project" value="UniProtKB-SubCell"/>
</dbReference>
<keyword evidence="5 12" id="KW-0812">Transmembrane</keyword>
<comment type="caution">
    <text evidence="13">The sequence shown here is derived from an EMBL/GenBank/DDBJ whole genome shotgun (WGS) entry which is preliminary data.</text>
</comment>
<evidence type="ECO:0000256" key="9">
    <source>
        <dbReference type="ARBA" id="ARBA00023136"/>
    </source>
</evidence>
<dbReference type="PANTHER" id="PTHR46494:SF1">
    <property type="entry name" value="CORA FAMILY METAL ION TRANSPORTER (EUROFUNG)"/>
    <property type="match status" value="1"/>
</dbReference>
<keyword evidence="9 12" id="KW-0472">Membrane</keyword>
<dbReference type="InterPro" id="IPR002523">
    <property type="entry name" value="MgTranspt_CorA/ZnTranspt_ZntB"/>
</dbReference>
<dbReference type="FunFam" id="1.20.58.340:FF:000004">
    <property type="entry name" value="Magnesium transport protein CorA"/>
    <property type="match status" value="1"/>
</dbReference>
<dbReference type="GO" id="GO:0015087">
    <property type="term" value="F:cobalt ion transmembrane transporter activity"/>
    <property type="evidence" value="ECO:0007669"/>
    <property type="project" value="UniProtKB-UniRule"/>
</dbReference>
<dbReference type="CDD" id="cd12828">
    <property type="entry name" value="TmCorA-like_1"/>
    <property type="match status" value="1"/>
</dbReference>
<comment type="catalytic activity">
    <reaction evidence="10">
        <text>Mg(2+)(in) = Mg(2+)(out)</text>
        <dbReference type="Rhea" id="RHEA:29827"/>
        <dbReference type="ChEBI" id="CHEBI:18420"/>
    </reaction>
</comment>
<evidence type="ECO:0000256" key="12">
    <source>
        <dbReference type="RuleBase" id="RU362010"/>
    </source>
</evidence>
<keyword evidence="6 12" id="KW-0460">Magnesium</keyword>
<dbReference type="InterPro" id="IPR045861">
    <property type="entry name" value="CorA_cytoplasmic_dom"/>
</dbReference>
<dbReference type="Gene3D" id="1.20.58.340">
    <property type="entry name" value="Magnesium transport protein CorA, transmembrane region"/>
    <property type="match status" value="2"/>
</dbReference>
<evidence type="ECO:0000256" key="4">
    <source>
        <dbReference type="ARBA" id="ARBA00022475"/>
    </source>
</evidence>
<sequence>MKKQASSLHRKRKRTRNSLLMESLLYTGDKNTDTRIRLIQYEANGYSSSDITDIKKLHGALKGSSIYWITVSGMSNPEKIEQLGNLLGLHRLDIQDILTAQHISKIEIYEDKTLLLVNTFFYNGKELQQEHLGIVLGQDFVVSFQESSQPLFENVLKAIEANTTKVRNRSVDFLFGLLCNNILSNYIETVAQLEEDLDNLEEELSTGNPSDDFLIRLQQKRHDYLQMRKSITPLKENFNKLTFNDNSLMKEENLIYLNDLRDRLNFIVQSLEICHETMKSLMELYVSSNDMKMNEIMKRLTAVTTLFIPLTFVVGVWGMNFQFMPELGWKYGYLAAWIVMLLIAVAVGWYIKKRKWF</sequence>
<dbReference type="GO" id="GO:0050897">
    <property type="term" value="F:cobalt ion binding"/>
    <property type="evidence" value="ECO:0007669"/>
    <property type="project" value="TreeGrafter"/>
</dbReference>
<comment type="similarity">
    <text evidence="2 12">Belongs to the CorA metal ion transporter (MIT) (TC 1.A.35) family.</text>
</comment>
<evidence type="ECO:0000313" key="13">
    <source>
        <dbReference type="EMBL" id="HIU55465.1"/>
    </source>
</evidence>
<reference evidence="13" key="2">
    <citation type="journal article" date="2021" name="PeerJ">
        <title>Extensive microbial diversity within the chicken gut microbiome revealed by metagenomics and culture.</title>
        <authorList>
            <person name="Gilroy R."/>
            <person name="Ravi A."/>
            <person name="Getino M."/>
            <person name="Pursley I."/>
            <person name="Horton D.L."/>
            <person name="Alikhan N.F."/>
            <person name="Baker D."/>
            <person name="Gharbi K."/>
            <person name="Hall N."/>
            <person name="Watson M."/>
            <person name="Adriaenssens E.M."/>
            <person name="Foster-Nyarko E."/>
            <person name="Jarju S."/>
            <person name="Secka A."/>
            <person name="Antonio M."/>
            <person name="Oren A."/>
            <person name="Chaudhuri R.R."/>
            <person name="La Ragione R."/>
            <person name="Hildebrand F."/>
            <person name="Pallen M.J."/>
        </authorList>
    </citation>
    <scope>NUCLEOTIDE SEQUENCE</scope>
    <source>
        <strain evidence="13">CHK158-818</strain>
    </source>
</reference>
<dbReference type="GO" id="GO:0000287">
    <property type="term" value="F:magnesium ion binding"/>
    <property type="evidence" value="ECO:0007669"/>
    <property type="project" value="TreeGrafter"/>
</dbReference>
<name>A0A9D1M7W8_9BACT</name>
<accession>A0A9D1M7W8</accession>
<comment type="subcellular location">
    <subcellularLocation>
        <location evidence="1">Cell membrane</location>
        <topology evidence="1">Multi-pass membrane protein</topology>
    </subcellularLocation>
    <subcellularLocation>
        <location evidence="12">Membrane</location>
        <topology evidence="12">Multi-pass membrane protein</topology>
    </subcellularLocation>
</comment>
<dbReference type="GO" id="GO:0015095">
    <property type="term" value="F:magnesium ion transmembrane transporter activity"/>
    <property type="evidence" value="ECO:0007669"/>
    <property type="project" value="UniProtKB-UniRule"/>
</dbReference>
<evidence type="ECO:0000256" key="11">
    <source>
        <dbReference type="ARBA" id="ARBA00045497"/>
    </source>
</evidence>
<dbReference type="NCBIfam" id="TIGR00383">
    <property type="entry name" value="corA"/>
    <property type="match status" value="1"/>
</dbReference>
<evidence type="ECO:0000256" key="5">
    <source>
        <dbReference type="ARBA" id="ARBA00022692"/>
    </source>
</evidence>
<keyword evidence="7 12" id="KW-1133">Transmembrane helix</keyword>
<dbReference type="PANTHER" id="PTHR46494">
    <property type="entry name" value="CORA FAMILY METAL ION TRANSPORTER (EUROFUNG)"/>
    <property type="match status" value="1"/>
</dbReference>
<evidence type="ECO:0000256" key="3">
    <source>
        <dbReference type="ARBA" id="ARBA00022448"/>
    </source>
</evidence>
<feature type="transmembrane region" description="Helical" evidence="12">
    <location>
        <begin position="331"/>
        <end position="351"/>
    </location>
</feature>
<dbReference type="Gene3D" id="3.30.460.20">
    <property type="entry name" value="CorA soluble domain-like"/>
    <property type="match status" value="1"/>
</dbReference>
<reference evidence="13" key="1">
    <citation type="submission" date="2020-10" db="EMBL/GenBank/DDBJ databases">
        <authorList>
            <person name="Gilroy R."/>
        </authorList>
    </citation>
    <scope>NUCLEOTIDE SEQUENCE</scope>
    <source>
        <strain evidence="13">CHK158-818</strain>
    </source>
</reference>
<evidence type="ECO:0000256" key="2">
    <source>
        <dbReference type="ARBA" id="ARBA00009765"/>
    </source>
</evidence>
<keyword evidence="3 12" id="KW-0813">Transport</keyword>
<dbReference type="SUPFAM" id="SSF144083">
    <property type="entry name" value="Magnesium transport protein CorA, transmembrane region"/>
    <property type="match status" value="1"/>
</dbReference>
<gene>
    <name evidence="12 13" type="primary">corA</name>
    <name evidence="13" type="ORF">IAB03_06640</name>
</gene>
<keyword evidence="4 12" id="KW-1003">Cell membrane</keyword>
<dbReference type="Pfam" id="PF01544">
    <property type="entry name" value="CorA"/>
    <property type="match status" value="1"/>
</dbReference>
<evidence type="ECO:0000256" key="6">
    <source>
        <dbReference type="ARBA" id="ARBA00022842"/>
    </source>
</evidence>